<keyword evidence="4 7" id="KW-1133">Transmembrane helix</keyword>
<feature type="region of interest" description="Disordered" evidence="6">
    <location>
        <begin position="73"/>
        <end position="130"/>
    </location>
</feature>
<dbReference type="InterPro" id="IPR031968">
    <property type="entry name" value="VASt"/>
</dbReference>
<feature type="region of interest" description="Disordered" evidence="6">
    <location>
        <begin position="1"/>
        <end position="37"/>
    </location>
</feature>
<dbReference type="GO" id="GO:0032541">
    <property type="term" value="C:cortical endoplasmic reticulum"/>
    <property type="evidence" value="ECO:0007669"/>
    <property type="project" value="TreeGrafter"/>
</dbReference>
<dbReference type="GO" id="GO:0005886">
    <property type="term" value="C:plasma membrane"/>
    <property type="evidence" value="ECO:0007669"/>
    <property type="project" value="TreeGrafter"/>
</dbReference>
<feature type="compositionally biased region" description="Polar residues" evidence="6">
    <location>
        <begin position="200"/>
        <end position="209"/>
    </location>
</feature>
<feature type="domain" description="VASt" evidence="8">
    <location>
        <begin position="856"/>
        <end position="1059"/>
    </location>
</feature>
<dbReference type="InterPro" id="IPR011993">
    <property type="entry name" value="PH-like_dom_sf"/>
</dbReference>
<feature type="compositionally biased region" description="Polar residues" evidence="6">
    <location>
        <begin position="1214"/>
        <end position="1232"/>
    </location>
</feature>
<feature type="compositionally biased region" description="Low complexity" evidence="6">
    <location>
        <begin position="1081"/>
        <end position="1090"/>
    </location>
</feature>
<reference evidence="9" key="1">
    <citation type="submission" date="2022-07" db="EMBL/GenBank/DDBJ databases">
        <title>Phylogenomic reconstructions and comparative analyses of Kickxellomycotina fungi.</title>
        <authorList>
            <person name="Reynolds N.K."/>
            <person name="Stajich J.E."/>
            <person name="Barry K."/>
            <person name="Grigoriev I.V."/>
            <person name="Crous P."/>
            <person name="Smith M.E."/>
        </authorList>
    </citation>
    <scope>NUCLEOTIDE SEQUENCE</scope>
    <source>
        <strain evidence="9">RSA 861</strain>
    </source>
</reference>
<feature type="compositionally biased region" description="Basic and acidic residues" evidence="6">
    <location>
        <begin position="1"/>
        <end position="16"/>
    </location>
</feature>
<dbReference type="PANTHER" id="PTHR23319:SF4">
    <property type="entry name" value="GRAM DOMAIN CONTAINING 1B, ISOFORM E"/>
    <property type="match status" value="1"/>
</dbReference>
<gene>
    <name evidence="9" type="ORF">IWQ60_008229</name>
</gene>
<feature type="compositionally biased region" description="Polar residues" evidence="6">
    <location>
        <begin position="217"/>
        <end position="228"/>
    </location>
</feature>
<dbReference type="GO" id="GO:0120015">
    <property type="term" value="F:sterol transfer activity"/>
    <property type="evidence" value="ECO:0007669"/>
    <property type="project" value="TreeGrafter"/>
</dbReference>
<feature type="compositionally biased region" description="Acidic residues" evidence="6">
    <location>
        <begin position="542"/>
        <end position="560"/>
    </location>
</feature>
<dbReference type="OrthoDB" id="2162691at2759"/>
<dbReference type="Pfam" id="PF02893">
    <property type="entry name" value="GRAM"/>
    <property type="match status" value="1"/>
</dbReference>
<evidence type="ECO:0000256" key="6">
    <source>
        <dbReference type="SAM" id="MobiDB-lite"/>
    </source>
</evidence>
<protein>
    <recommendedName>
        <fullName evidence="8">VASt domain-containing protein</fullName>
    </recommendedName>
</protein>
<dbReference type="PANTHER" id="PTHR23319">
    <property type="entry name" value="GRAM DOMAIN CONTAINING 1B, ISOFORM E"/>
    <property type="match status" value="1"/>
</dbReference>
<keyword evidence="3 7" id="KW-0812">Transmembrane</keyword>
<dbReference type="GO" id="GO:0140268">
    <property type="term" value="C:endoplasmic reticulum-plasma membrane contact site"/>
    <property type="evidence" value="ECO:0007669"/>
    <property type="project" value="TreeGrafter"/>
</dbReference>
<dbReference type="Pfam" id="PF16016">
    <property type="entry name" value="VASt"/>
    <property type="match status" value="1"/>
</dbReference>
<dbReference type="GO" id="GO:0032934">
    <property type="term" value="F:sterol binding"/>
    <property type="evidence" value="ECO:0007669"/>
    <property type="project" value="TreeGrafter"/>
</dbReference>
<dbReference type="GO" id="GO:0005789">
    <property type="term" value="C:endoplasmic reticulum membrane"/>
    <property type="evidence" value="ECO:0007669"/>
    <property type="project" value="TreeGrafter"/>
</dbReference>
<feature type="compositionally biased region" description="Polar residues" evidence="6">
    <location>
        <begin position="319"/>
        <end position="338"/>
    </location>
</feature>
<feature type="region of interest" description="Disordered" evidence="6">
    <location>
        <begin position="156"/>
        <end position="345"/>
    </location>
</feature>
<dbReference type="Gene3D" id="2.30.29.30">
    <property type="entry name" value="Pleckstrin-homology domain (PH domain)/Phosphotyrosine-binding domain (PTB)"/>
    <property type="match status" value="1"/>
</dbReference>
<feature type="compositionally biased region" description="Polar residues" evidence="6">
    <location>
        <begin position="671"/>
        <end position="710"/>
    </location>
</feature>
<keyword evidence="10" id="KW-1185">Reference proteome</keyword>
<feature type="region of interest" description="Disordered" evidence="6">
    <location>
        <begin position="495"/>
        <end position="578"/>
    </location>
</feature>
<feature type="compositionally biased region" description="Gly residues" evidence="6">
    <location>
        <begin position="803"/>
        <end position="812"/>
    </location>
</feature>
<comment type="subcellular location">
    <subcellularLocation>
        <location evidence="1">Membrane</location>
        <topology evidence="1">Single-pass membrane protein</topology>
    </subcellularLocation>
</comment>
<evidence type="ECO:0000256" key="5">
    <source>
        <dbReference type="ARBA" id="ARBA00023136"/>
    </source>
</evidence>
<feature type="compositionally biased region" description="Polar residues" evidence="6">
    <location>
        <begin position="97"/>
        <end position="130"/>
    </location>
</feature>
<feature type="compositionally biased region" description="Basic and acidic residues" evidence="6">
    <location>
        <begin position="522"/>
        <end position="534"/>
    </location>
</feature>
<dbReference type="Proteomes" id="UP001150569">
    <property type="component" value="Unassembled WGS sequence"/>
</dbReference>
<feature type="compositionally biased region" description="Polar residues" evidence="6">
    <location>
        <begin position="261"/>
        <end position="274"/>
    </location>
</feature>
<comment type="similarity">
    <text evidence="2">Belongs to the YSP2 family.</text>
</comment>
<dbReference type="GO" id="GO:0005739">
    <property type="term" value="C:mitochondrion"/>
    <property type="evidence" value="ECO:0007669"/>
    <property type="project" value="TreeGrafter"/>
</dbReference>
<evidence type="ECO:0000256" key="4">
    <source>
        <dbReference type="ARBA" id="ARBA00022989"/>
    </source>
</evidence>
<dbReference type="PROSITE" id="PS51778">
    <property type="entry name" value="VAST"/>
    <property type="match status" value="1"/>
</dbReference>
<accession>A0A9W7ZYR9</accession>
<feature type="region of interest" description="Disordered" evidence="6">
    <location>
        <begin position="762"/>
        <end position="840"/>
    </location>
</feature>
<feature type="transmembrane region" description="Helical" evidence="7">
    <location>
        <begin position="1287"/>
        <end position="1311"/>
    </location>
</feature>
<dbReference type="InterPro" id="IPR004182">
    <property type="entry name" value="GRAM"/>
</dbReference>
<keyword evidence="5 7" id="KW-0472">Membrane</keyword>
<feature type="compositionally biased region" description="Basic residues" evidence="6">
    <location>
        <begin position="1112"/>
        <end position="1127"/>
    </location>
</feature>
<sequence>MADTHPTDKGHPRNDHPVLMPATTLPAPQTGRRTSESFGSGVLTLEHVDRFLQPEVGTPVAHADDIGTEVLKRFGPQPDETFRSEPYPLPPIPTQPIKLTSAHSSGTRAPSPASSTVPRRSLKSQRSNPNLRSHFASASTEWQNLPTLTVPKQAKFRPVTPGDETKAAAAAAGASLGSPLSISPPAGGLPESTAVVLASAQPSDPVTSGGTRGERTSPVSTGTTQGTGISHEDGSSDRATASPNRSKSTSLGGAAPAGSEGQISRSVSLTPSHTSHTRRATESNIEDTPALAATSSRPTTPLPRGAAGEDAVSPESDAVLTSGTNTPVRAQRSASGRSSMAADRPPVPTAAASLLELSTPSSYAGEYNPNLSAIFLKRNADFHMLFKEIPISELLTDDYGCALQRDILVQGRLYITESFVCFHANIFGWISHLVLQFSEIVSIEKRMTALIIPNAIQIATLHSKYFFASFIYRDAAYSQLVDLWRKHHPGLKVNQCDDSPRAARGSTDTLSRDPIATEAGVDDGKNGRVDETRPGTEAGSGSDEDDDDGSGYDDSYDSDWSEGSSYTEGTSQLSDTDVPAITVNEKSAGSETATDETPAAAPSGLTVAANTTYMLARTIQNLVHRVDEAYLGTGMVRPASRAGYEGEAADSPTVMRQGNRSENVLAGALAQTGSAPTSTDQADTGPPATQRNSLARSASARQPGPSTSRKNPGGAVGPEPTDPEERRKYYGKRIGAGASTTSNVHTTPVLTTSYRSAMLNTVKDTNGKGSGDKATPRADGPAGTSRGGGGGEEVVPPPTASTGGNGDSGAGSGDKEATSNGGDDQAPADGSTPPTTAVFPPPFPSAECPCLPAGDHYDVAAVDETFPCVLSVLYKLIFNGDTPADVLPSELQRPDHQSFFASFTLDYLTSETQKNREISLGPWSPSSSPPPHLTSPVYARAVETRPVRYIRPINAPIGPKQATCEITEACLFKDFQRAVVIDVTTFTPDVPSGGAFHTKARVCLMHAGAYRTRMIVTHKVVWTKSSWIKGPVEKGSIEGNNTYFRGLGEWLVRFLSEHPEFASSPTAPSLGLAPAAVAAVSPSAGPVPAGEPRRRTRRNATGEDGTTDEARRRHHRKHGAGHKSRRNRTQDGASGRSELSKAESELVAATANLRDVRGGAADPAVLRETPNPVFRWLYSWLPVVTPTQMESSIRNSALPGTVLASAQAMSSTLESVTPGDTTALTPGASTADPTADGQGAPSSGNLIRRSAVRLSPSTSNLKAMAAGSQPGGTVIMASGLQSYGTDFSYWLISVLLCLGIAVLIVFCCLTWMELRILSRHLATLTQQQAEIIRMSRPVLMGS</sequence>
<feature type="region of interest" description="Disordered" evidence="6">
    <location>
        <begin position="1214"/>
        <end position="1244"/>
    </location>
</feature>
<evidence type="ECO:0000313" key="9">
    <source>
        <dbReference type="EMBL" id="KAJ1916073.1"/>
    </source>
</evidence>
<dbReference type="EMBL" id="JANBPT010000599">
    <property type="protein sequence ID" value="KAJ1916073.1"/>
    <property type="molecule type" value="Genomic_DNA"/>
</dbReference>
<evidence type="ECO:0000256" key="1">
    <source>
        <dbReference type="ARBA" id="ARBA00004167"/>
    </source>
</evidence>
<comment type="caution">
    <text evidence="9">The sequence shown here is derived from an EMBL/GenBank/DDBJ whole genome shotgun (WGS) entry which is preliminary data.</text>
</comment>
<dbReference type="InterPro" id="IPR051482">
    <property type="entry name" value="Cholesterol_transport"/>
</dbReference>
<organism evidence="9 10">
    <name type="scientific">Tieghemiomyces parasiticus</name>
    <dbReference type="NCBI Taxonomy" id="78921"/>
    <lineage>
        <taxon>Eukaryota</taxon>
        <taxon>Fungi</taxon>
        <taxon>Fungi incertae sedis</taxon>
        <taxon>Zoopagomycota</taxon>
        <taxon>Kickxellomycotina</taxon>
        <taxon>Dimargaritomycetes</taxon>
        <taxon>Dimargaritales</taxon>
        <taxon>Dimargaritaceae</taxon>
        <taxon>Tieghemiomyces</taxon>
    </lineage>
</organism>
<evidence type="ECO:0000259" key="8">
    <source>
        <dbReference type="PROSITE" id="PS51778"/>
    </source>
</evidence>
<dbReference type="CDD" id="cd13220">
    <property type="entry name" value="PH-GRAM_GRAMDC"/>
    <property type="match status" value="1"/>
</dbReference>
<evidence type="ECO:0000256" key="2">
    <source>
        <dbReference type="ARBA" id="ARBA00006582"/>
    </source>
</evidence>
<feature type="region of interest" description="Disordered" evidence="6">
    <location>
        <begin position="1081"/>
        <end position="1144"/>
    </location>
</feature>
<proteinExistence type="inferred from homology"/>
<feature type="region of interest" description="Disordered" evidence="6">
    <location>
        <begin position="671"/>
        <end position="726"/>
    </location>
</feature>
<feature type="compositionally biased region" description="Polar residues" evidence="6">
    <location>
        <begin position="237"/>
        <end position="251"/>
    </location>
</feature>
<feature type="compositionally biased region" description="Low complexity" evidence="6">
    <location>
        <begin position="167"/>
        <end position="190"/>
    </location>
</feature>
<evidence type="ECO:0000313" key="10">
    <source>
        <dbReference type="Proteomes" id="UP001150569"/>
    </source>
</evidence>
<name>A0A9W7ZYR9_9FUNG</name>
<dbReference type="SMART" id="SM00568">
    <property type="entry name" value="GRAM"/>
    <property type="match status" value="1"/>
</dbReference>
<evidence type="ECO:0000256" key="7">
    <source>
        <dbReference type="SAM" id="Phobius"/>
    </source>
</evidence>
<evidence type="ECO:0000256" key="3">
    <source>
        <dbReference type="ARBA" id="ARBA00022692"/>
    </source>
</evidence>
<dbReference type="GO" id="GO:0032366">
    <property type="term" value="P:intracellular sterol transport"/>
    <property type="evidence" value="ECO:0007669"/>
    <property type="project" value="TreeGrafter"/>
</dbReference>